<evidence type="ECO:0000313" key="3">
    <source>
        <dbReference type="Proteomes" id="UP000263753"/>
    </source>
</evidence>
<organism evidence="2 3">
    <name type="scientific">Acinetobacter chinensis</name>
    <dbReference type="NCBI Taxonomy" id="2004650"/>
    <lineage>
        <taxon>Bacteria</taxon>
        <taxon>Pseudomonadati</taxon>
        <taxon>Pseudomonadota</taxon>
        <taxon>Gammaproteobacteria</taxon>
        <taxon>Moraxellales</taxon>
        <taxon>Moraxellaceae</taxon>
        <taxon>Acinetobacter</taxon>
    </lineage>
</organism>
<proteinExistence type="predicted"/>
<reference evidence="3" key="1">
    <citation type="submission" date="2018-09" db="EMBL/GenBank/DDBJ databases">
        <title>The complete genome of Acinetobacter sp. strain WCHAc010005.</title>
        <authorList>
            <person name="Hu Y."/>
            <person name="Long H."/>
            <person name="Feng Y."/>
            <person name="Zong Z."/>
        </authorList>
    </citation>
    <scope>NUCLEOTIDE SEQUENCE [LARGE SCALE GENOMIC DNA]</scope>
    <source>
        <strain evidence="3">WCHAc010005</strain>
    </source>
</reference>
<accession>A0A3B7LZG6</accession>
<dbReference type="EMBL" id="CP032134">
    <property type="protein sequence ID" value="AXY57415.1"/>
    <property type="molecule type" value="Genomic_DNA"/>
</dbReference>
<evidence type="ECO:0000259" key="1">
    <source>
        <dbReference type="PROSITE" id="PS50075"/>
    </source>
</evidence>
<name>A0A3B7LZG6_9GAMM</name>
<dbReference type="InterPro" id="IPR009081">
    <property type="entry name" value="PP-bd_ACP"/>
</dbReference>
<dbReference type="KEGG" id="achi:CDG60_13080"/>
<dbReference type="RefSeq" id="WP_087511898.1">
    <property type="nucleotide sequence ID" value="NZ_CP032134.1"/>
</dbReference>
<evidence type="ECO:0000313" key="2">
    <source>
        <dbReference type="EMBL" id="AXY57415.1"/>
    </source>
</evidence>
<dbReference type="InterPro" id="IPR036736">
    <property type="entry name" value="ACP-like_sf"/>
</dbReference>
<protein>
    <recommendedName>
        <fullName evidence="1">Carrier domain-containing protein</fullName>
    </recommendedName>
</protein>
<dbReference type="SUPFAM" id="SSF47336">
    <property type="entry name" value="ACP-like"/>
    <property type="match status" value="1"/>
</dbReference>
<sequence>MNATRLDLEEIRQIVAKQLNIDAQEIQDDDDLFMLGLDSMSLMTLVSVWRASGISVEFQDLVENPTVTGWLQRLNQ</sequence>
<dbReference type="Gene3D" id="1.10.1200.10">
    <property type="entry name" value="ACP-like"/>
    <property type="match status" value="1"/>
</dbReference>
<feature type="domain" description="Carrier" evidence="1">
    <location>
        <begin position="5"/>
        <end position="76"/>
    </location>
</feature>
<gene>
    <name evidence="2" type="ORF">CDG60_13080</name>
</gene>
<dbReference type="PROSITE" id="PS50075">
    <property type="entry name" value="CARRIER"/>
    <property type="match status" value="1"/>
</dbReference>
<dbReference type="Proteomes" id="UP000263753">
    <property type="component" value="Chromosome"/>
</dbReference>
<dbReference type="AlphaFoldDB" id="A0A3B7LZG6"/>
<dbReference type="Pfam" id="PF00550">
    <property type="entry name" value="PP-binding"/>
    <property type="match status" value="1"/>
</dbReference>